<evidence type="ECO:0008006" key="4">
    <source>
        <dbReference type="Google" id="ProtNLM"/>
    </source>
</evidence>
<proteinExistence type="predicted"/>
<dbReference type="eggNOG" id="COG3637">
    <property type="taxonomic scope" value="Bacteria"/>
</dbReference>
<reference evidence="2 3" key="1">
    <citation type="submission" date="2013-09" db="EMBL/GenBank/DDBJ databases">
        <authorList>
            <person name="Zeng Z."/>
            <person name="Chen C."/>
        </authorList>
    </citation>
    <scope>NUCLEOTIDE SEQUENCE [LARGE SCALE GENOMIC DNA]</scope>
    <source>
        <strain evidence="2 3">F44-8</strain>
    </source>
</reference>
<dbReference type="RefSeq" id="WP_035134252.1">
    <property type="nucleotide sequence ID" value="NZ_JRLV01000011.1"/>
</dbReference>
<evidence type="ECO:0000313" key="2">
    <source>
        <dbReference type="EMBL" id="KGO80256.1"/>
    </source>
</evidence>
<sequence length="301" mass="34518">MKRALLFFMCCVWFSLSAQVDSEIYLETIAVQTEEELPQFYQDDLPAWYARRFRLNLGVFFPLNNTQVRVGNNNGNLGTTIDLEDDLGFTKTSASFMADFQWRISRRSRLVLEYFYLRRESSYVLDREIEFGDNTYPIDAAVTAYFDTNIARLAYSYAILSKPKYEAGLLIGAHVVFGDMGLQLDTNIGSVGVEDDFSFTAPLPDIGAWGEFVLSPKFGLYTNINYLALKIDNIRGRIISYNLSILYNIYRNFSLTAGYTGLNIRVDIEKERLNGFFKWGYNGPSLTATYTFGNRIRFSKK</sequence>
<organism evidence="2 3">
    <name type="scientific">Flavobacterium beibuense F44-8</name>
    <dbReference type="NCBI Taxonomy" id="1406840"/>
    <lineage>
        <taxon>Bacteria</taxon>
        <taxon>Pseudomonadati</taxon>
        <taxon>Bacteroidota</taxon>
        <taxon>Flavobacteriia</taxon>
        <taxon>Flavobacteriales</taxon>
        <taxon>Flavobacteriaceae</taxon>
        <taxon>Flavobacterium</taxon>
    </lineage>
</organism>
<feature type="signal peptide" evidence="1">
    <location>
        <begin position="1"/>
        <end position="20"/>
    </location>
</feature>
<feature type="chain" id="PRO_5001991309" description="Outer membrane protein beta-barrel domain-containing protein" evidence="1">
    <location>
        <begin position="21"/>
        <end position="301"/>
    </location>
</feature>
<keyword evidence="1" id="KW-0732">Signal</keyword>
<dbReference type="Proteomes" id="UP000030129">
    <property type="component" value="Unassembled WGS sequence"/>
</dbReference>
<keyword evidence="3" id="KW-1185">Reference proteome</keyword>
<evidence type="ECO:0000256" key="1">
    <source>
        <dbReference type="SAM" id="SignalP"/>
    </source>
</evidence>
<comment type="caution">
    <text evidence="2">The sequence shown here is derived from an EMBL/GenBank/DDBJ whole genome shotgun (WGS) entry which is preliminary data.</text>
</comment>
<name>A0A0A2LLU3_9FLAO</name>
<gene>
    <name evidence="2" type="ORF">Q763_11415</name>
</gene>
<protein>
    <recommendedName>
        <fullName evidence="4">Outer membrane protein beta-barrel domain-containing protein</fullName>
    </recommendedName>
</protein>
<dbReference type="STRING" id="1406840.Q763_11415"/>
<dbReference type="AlphaFoldDB" id="A0A0A2LLU3"/>
<evidence type="ECO:0000313" key="3">
    <source>
        <dbReference type="Proteomes" id="UP000030129"/>
    </source>
</evidence>
<dbReference type="EMBL" id="JRLV01000011">
    <property type="protein sequence ID" value="KGO80256.1"/>
    <property type="molecule type" value="Genomic_DNA"/>
</dbReference>
<accession>A0A0A2LLU3</accession>